<protein>
    <recommendedName>
        <fullName evidence="7">Glycosyl transferase CAP10 domain-containing protein</fullName>
    </recommendedName>
</protein>
<proteinExistence type="inferred from homology"/>
<dbReference type="GO" id="GO:0006493">
    <property type="term" value="P:protein O-linked glycosylation"/>
    <property type="evidence" value="ECO:0007669"/>
    <property type="project" value="TreeGrafter"/>
</dbReference>
<comment type="subcellular location">
    <subcellularLocation>
        <location evidence="1">Endoplasmic reticulum lumen</location>
    </subcellularLocation>
</comment>
<evidence type="ECO:0000256" key="4">
    <source>
        <dbReference type="ARBA" id="ARBA00022676"/>
    </source>
</evidence>
<evidence type="ECO:0000313" key="9">
    <source>
        <dbReference type="Proteomes" id="UP001200034"/>
    </source>
</evidence>
<dbReference type="PANTHER" id="PTHR12203:SF35">
    <property type="entry name" value="PROTEIN O-GLUCOSYLTRANSFERASE 1"/>
    <property type="match status" value="1"/>
</dbReference>
<evidence type="ECO:0000256" key="1">
    <source>
        <dbReference type="ARBA" id="ARBA00004319"/>
    </source>
</evidence>
<evidence type="ECO:0000256" key="2">
    <source>
        <dbReference type="ARBA" id="ARBA00004922"/>
    </source>
</evidence>
<evidence type="ECO:0000259" key="7">
    <source>
        <dbReference type="SMART" id="SM00672"/>
    </source>
</evidence>
<name>A0AAD4JUH2_9MUSC</name>
<keyword evidence="4" id="KW-0328">Glycosyltransferase</keyword>
<dbReference type="GO" id="GO:0035251">
    <property type="term" value="F:UDP-glucosyltransferase activity"/>
    <property type="evidence" value="ECO:0007669"/>
    <property type="project" value="TreeGrafter"/>
</dbReference>
<gene>
    <name evidence="8" type="ORF">KR093_009081</name>
</gene>
<keyword evidence="5" id="KW-0808">Transferase</keyword>
<dbReference type="AlphaFoldDB" id="A0AAD4JUH2"/>
<dbReference type="Pfam" id="PF05686">
    <property type="entry name" value="Glyco_transf_90"/>
    <property type="match status" value="1"/>
</dbReference>
<evidence type="ECO:0000256" key="5">
    <source>
        <dbReference type="ARBA" id="ARBA00022679"/>
    </source>
</evidence>
<dbReference type="GO" id="GO:0045747">
    <property type="term" value="P:positive regulation of Notch signaling pathway"/>
    <property type="evidence" value="ECO:0007669"/>
    <property type="project" value="TreeGrafter"/>
</dbReference>
<comment type="pathway">
    <text evidence="2">Protein modification; protein glycosylation.</text>
</comment>
<dbReference type="PANTHER" id="PTHR12203">
    <property type="entry name" value="KDEL LYS-ASP-GLU-LEU CONTAINING - RELATED"/>
    <property type="match status" value="1"/>
</dbReference>
<comment type="similarity">
    <text evidence="3">Belongs to the glycosyltransferase 90 family.</text>
</comment>
<sequence>KITRRIEQALASYEACSSDDADANCTCHVATLKRDLAPYKSTGFTRQMLKDVAKYGTRYKIYEKQLYRDASCMFPTRCQGIEHFLLQLLPELPNMDLVINTRDYPQLHKSWSREGPVLSFSKTQEYRDIMYPAWTFWAGGPATKLHPTGIGRWDLMRKKLMKHAASIAWHEKQEVGFFRGSRTSDERDSLILLSRRRPELVEAQYTKNQAWKSPKDTLDAPAADEVSFENHCKYKYLFNFRGVAASFRLKHLFMCRSLVFHVGDEWHEFFYDQLKPWVHYVPLPSYPSQAQYEELLEYFKSHDDVAQQIAQRGHDFIVQHLRMDDVKCYWRKLLKRYKKLMKYEVQPDEELVRIGGRKDEL</sequence>
<dbReference type="GO" id="GO:0035252">
    <property type="term" value="F:UDP-xylosyltransferase activity"/>
    <property type="evidence" value="ECO:0007669"/>
    <property type="project" value="TreeGrafter"/>
</dbReference>
<organism evidence="8 9">
    <name type="scientific">Drosophila rubida</name>
    <dbReference type="NCBI Taxonomy" id="30044"/>
    <lineage>
        <taxon>Eukaryota</taxon>
        <taxon>Metazoa</taxon>
        <taxon>Ecdysozoa</taxon>
        <taxon>Arthropoda</taxon>
        <taxon>Hexapoda</taxon>
        <taxon>Insecta</taxon>
        <taxon>Pterygota</taxon>
        <taxon>Neoptera</taxon>
        <taxon>Endopterygota</taxon>
        <taxon>Diptera</taxon>
        <taxon>Brachycera</taxon>
        <taxon>Muscomorpha</taxon>
        <taxon>Ephydroidea</taxon>
        <taxon>Drosophilidae</taxon>
        <taxon>Drosophila</taxon>
    </lineage>
</organism>
<comment type="caution">
    <text evidence="8">The sequence shown here is derived from an EMBL/GenBank/DDBJ whole genome shotgun (WGS) entry which is preliminary data.</text>
</comment>
<evidence type="ECO:0000313" key="8">
    <source>
        <dbReference type="EMBL" id="KAH8359834.1"/>
    </source>
</evidence>
<dbReference type="GO" id="GO:0005788">
    <property type="term" value="C:endoplasmic reticulum lumen"/>
    <property type="evidence" value="ECO:0007669"/>
    <property type="project" value="UniProtKB-SubCell"/>
</dbReference>
<reference evidence="8" key="1">
    <citation type="journal article" date="2021" name="Mol. Ecol. Resour.">
        <title>Phylogenomic analyses of the genus Drosophila reveals genomic signals of climate adaptation.</title>
        <authorList>
            <person name="Li F."/>
            <person name="Rane R.V."/>
            <person name="Luria V."/>
            <person name="Xiong Z."/>
            <person name="Chen J."/>
            <person name="Li Z."/>
            <person name="Catullo R.A."/>
            <person name="Griffin P.C."/>
            <person name="Schiffer M."/>
            <person name="Pearce S."/>
            <person name="Lee S.F."/>
            <person name="McElroy K."/>
            <person name="Stocker A."/>
            <person name="Shirriffs J."/>
            <person name="Cockerell F."/>
            <person name="Coppin C."/>
            <person name="Sgro C.M."/>
            <person name="Karger A."/>
            <person name="Cain J.W."/>
            <person name="Weber J.A."/>
            <person name="Santpere G."/>
            <person name="Kirschner M.W."/>
            <person name="Hoffmann A.A."/>
            <person name="Oakeshott J.G."/>
            <person name="Zhang G."/>
        </authorList>
    </citation>
    <scope>NUCLEOTIDE SEQUENCE</scope>
    <source>
        <strain evidence="8">BGI-SZ-2011g</strain>
    </source>
</reference>
<dbReference type="EMBL" id="JAJJHW010003409">
    <property type="protein sequence ID" value="KAH8359834.1"/>
    <property type="molecule type" value="Genomic_DNA"/>
</dbReference>
<dbReference type="Proteomes" id="UP001200034">
    <property type="component" value="Unassembled WGS sequence"/>
</dbReference>
<dbReference type="InterPro" id="IPR051091">
    <property type="entry name" value="O-Glucosyltr/Glycosyltrsf_90"/>
</dbReference>
<evidence type="ECO:0000256" key="3">
    <source>
        <dbReference type="ARBA" id="ARBA00010118"/>
    </source>
</evidence>
<evidence type="ECO:0000256" key="6">
    <source>
        <dbReference type="ARBA" id="ARBA00045690"/>
    </source>
</evidence>
<dbReference type="SMART" id="SM00672">
    <property type="entry name" value="CAP10"/>
    <property type="match status" value="1"/>
</dbReference>
<comment type="function">
    <text evidence="6">Protein O-glucosyltransferase. Catalyzes the reaction that attaches glucose through an O-glycosidic linkage to a conserved serine residue found in the consensus sequence C-X-S-X-[PA]-C in epidermal growth factor-like repeats. Regulates Notch signaling by glucosylating Notch in the ER, glucosylation is required for the correct folding and cleavage of Notch.</text>
</comment>
<keyword evidence="9" id="KW-1185">Reference proteome</keyword>
<feature type="domain" description="Glycosyl transferase CAP10" evidence="7">
    <location>
        <begin position="91"/>
        <end position="344"/>
    </location>
</feature>
<dbReference type="InterPro" id="IPR006598">
    <property type="entry name" value="CAP10"/>
</dbReference>
<accession>A0AAD4JUH2</accession>
<feature type="non-terminal residue" evidence="8">
    <location>
        <position position="1"/>
    </location>
</feature>